<protein>
    <submittedName>
        <fullName evidence="1">Uncharacterized protein</fullName>
    </submittedName>
</protein>
<proteinExistence type="predicted"/>
<comment type="caution">
    <text evidence="1">The sequence shown here is derived from an EMBL/GenBank/DDBJ whole genome shotgun (WGS) entry which is preliminary data.</text>
</comment>
<sequence length="14" mass="1654">MVFTNQFVPLWGSK</sequence>
<gene>
    <name evidence="1" type="ORF">AFUS01_LOCUS42584</name>
</gene>
<dbReference type="EMBL" id="CAJVCH010567682">
    <property type="protein sequence ID" value="CAG7832929.1"/>
    <property type="molecule type" value="Genomic_DNA"/>
</dbReference>
<evidence type="ECO:0000313" key="2">
    <source>
        <dbReference type="Proteomes" id="UP000708208"/>
    </source>
</evidence>
<evidence type="ECO:0000313" key="1">
    <source>
        <dbReference type="EMBL" id="CAG7832929.1"/>
    </source>
</evidence>
<reference evidence="1" key="1">
    <citation type="submission" date="2021-06" db="EMBL/GenBank/DDBJ databases">
        <authorList>
            <person name="Hodson N. C."/>
            <person name="Mongue J. A."/>
            <person name="Jaron S. K."/>
        </authorList>
    </citation>
    <scope>NUCLEOTIDE SEQUENCE</scope>
</reference>
<feature type="non-terminal residue" evidence="1">
    <location>
        <position position="1"/>
    </location>
</feature>
<organism evidence="1 2">
    <name type="scientific">Allacma fusca</name>
    <dbReference type="NCBI Taxonomy" id="39272"/>
    <lineage>
        <taxon>Eukaryota</taxon>
        <taxon>Metazoa</taxon>
        <taxon>Ecdysozoa</taxon>
        <taxon>Arthropoda</taxon>
        <taxon>Hexapoda</taxon>
        <taxon>Collembola</taxon>
        <taxon>Symphypleona</taxon>
        <taxon>Sminthuridae</taxon>
        <taxon>Allacma</taxon>
    </lineage>
</organism>
<dbReference type="Proteomes" id="UP000708208">
    <property type="component" value="Unassembled WGS sequence"/>
</dbReference>
<keyword evidence="2" id="KW-1185">Reference proteome</keyword>
<name>A0A8J2LH17_9HEXA</name>
<accession>A0A8J2LH17</accession>